<organism evidence="1 2">
    <name type="scientific">Abiotrophia defectiva</name>
    <name type="common">Streptococcus defectivus</name>
    <dbReference type="NCBI Taxonomy" id="46125"/>
    <lineage>
        <taxon>Bacteria</taxon>
        <taxon>Bacillati</taxon>
        <taxon>Bacillota</taxon>
        <taxon>Bacilli</taxon>
        <taxon>Lactobacillales</taxon>
        <taxon>Aerococcaceae</taxon>
        <taxon>Abiotrophia</taxon>
    </lineage>
</organism>
<name>A0A929QTG0_ABIDE</name>
<dbReference type="InterPro" id="IPR003772">
    <property type="entry name" value="YceD"/>
</dbReference>
<reference evidence="1" key="1">
    <citation type="submission" date="2020-04" db="EMBL/GenBank/DDBJ databases">
        <title>Deep metagenomics examines the oral microbiome during advanced dental caries in children, revealing novel taxa and co-occurrences with host molecules.</title>
        <authorList>
            <person name="Baker J.L."/>
            <person name="Morton J.T."/>
            <person name="Dinis M."/>
            <person name="Alvarez R."/>
            <person name="Tran N.C."/>
            <person name="Knight R."/>
            <person name="Edlund A."/>
        </authorList>
    </citation>
    <scope>NUCLEOTIDE SEQUENCE</scope>
    <source>
        <strain evidence="1">JCVI_23_bin.16</strain>
    </source>
</reference>
<protein>
    <submittedName>
        <fullName evidence="1">DUF177 domain-containing protein</fullName>
    </submittedName>
</protein>
<dbReference type="Pfam" id="PF02620">
    <property type="entry name" value="YceD"/>
    <property type="match status" value="1"/>
</dbReference>
<dbReference type="EMBL" id="JABZFV010000024">
    <property type="protein sequence ID" value="MBF0934447.1"/>
    <property type="molecule type" value="Genomic_DNA"/>
</dbReference>
<sequence length="183" mass="20645">MKWTLRKIRDHKEELLHFDVELDVAAKVQAMEPSILHLTPVQVTGYFVAHGQEIFLHCTASTVMTLPSTRSLEPVPVHLQVPIDERYVMSEYDANADEYEETTIVLEHDYIDLELAVIDALLLNLPMRVVGEEEETAALPSGKDWAVLTETDYLASLERQSSEAGDPRFANLRALLNEANADE</sequence>
<proteinExistence type="predicted"/>
<accession>A0A929QTG0</accession>
<dbReference type="AlphaFoldDB" id="A0A929QTG0"/>
<dbReference type="Proteomes" id="UP000757900">
    <property type="component" value="Unassembled WGS sequence"/>
</dbReference>
<comment type="caution">
    <text evidence="1">The sequence shown here is derived from an EMBL/GenBank/DDBJ whole genome shotgun (WGS) entry which is preliminary data.</text>
</comment>
<evidence type="ECO:0000313" key="2">
    <source>
        <dbReference type="Proteomes" id="UP000757900"/>
    </source>
</evidence>
<evidence type="ECO:0000313" key="1">
    <source>
        <dbReference type="EMBL" id="MBF0934447.1"/>
    </source>
</evidence>
<gene>
    <name evidence="1" type="ORF">HXK00_02245</name>
</gene>